<dbReference type="InterPro" id="IPR050905">
    <property type="entry name" value="Plant_NBS-LRR"/>
</dbReference>
<dbReference type="InterPro" id="IPR032675">
    <property type="entry name" value="LRR_dom_sf"/>
</dbReference>
<dbReference type="PANTHER" id="PTHR33463">
    <property type="entry name" value="NB-ARC DOMAIN-CONTAINING PROTEIN-RELATED"/>
    <property type="match status" value="1"/>
</dbReference>
<dbReference type="SUPFAM" id="SSF52058">
    <property type="entry name" value="L domain-like"/>
    <property type="match status" value="1"/>
</dbReference>
<dbReference type="AlphaFoldDB" id="A0ABC9B5H0"/>
<dbReference type="InterPro" id="IPR057135">
    <property type="entry name" value="At4g27190-like_LRR"/>
</dbReference>
<dbReference type="Gene3D" id="3.80.10.10">
    <property type="entry name" value="Ribonuclease Inhibitor"/>
    <property type="match status" value="3"/>
</dbReference>
<reference evidence="2" key="1">
    <citation type="submission" date="2024-10" db="EMBL/GenBank/DDBJ databases">
        <authorList>
            <person name="Ryan C."/>
        </authorList>
    </citation>
    <scope>NUCLEOTIDE SEQUENCE [LARGE SCALE GENOMIC DNA]</scope>
</reference>
<feature type="domain" description="Disease resistance protein At4g27190-like leucine-rich repeats" evidence="1">
    <location>
        <begin position="946"/>
        <end position="1043"/>
    </location>
</feature>
<protein>
    <recommendedName>
        <fullName evidence="1">Disease resistance protein At4g27190-like leucine-rich repeats domain-containing protein</fullName>
    </recommendedName>
</protein>
<dbReference type="SUPFAM" id="SSF52047">
    <property type="entry name" value="RNI-like"/>
    <property type="match status" value="1"/>
</dbReference>
<proteinExistence type="predicted"/>
<dbReference type="Proteomes" id="UP001497457">
    <property type="component" value="Chromosome 24b"/>
</dbReference>
<accession>A0ABC9B5H0</accession>
<evidence type="ECO:0000259" key="1">
    <source>
        <dbReference type="Pfam" id="PF23247"/>
    </source>
</evidence>
<sequence>MCSSPDTIFSRVDEEVKYPRSYGLVFHARTGQYVSYLPALEERVAEWIKDHPVIWNIGMGHEASFLRTLSRLLFERTKDISGPYDHITHVSLPPEAGGSTGNHWLAFEAVMEMARTLEITQRDEEEVQKLKQLAAKECYFGYGTLSETLMFRALGYHYVELFGSLSVAWDPSHDRKCYWSLLLQRIQEALQGKRHLLLIENLHVPASLEVLVYIMNRRRPSPYQNRWLISTTSEDVYVTSRWAMGADAYGEEWRLSSEHYHHPNFDGLRDDKDWAVLIREALRDAANSIHSALQQQGRDEEFWLHIAMNCFYYAILYHPLQLGAAGRKKTSNASFVSSDELVRCWIAEDLVFSKTSPTDTPAASSEKQNSNYYRSAYEAGKVIFHALQEYSLLPSNASLSMDAVTGLSKLAGGVPRLKHDELFDHQKSEQLRWVSFMEDDGRHVSWNWCFRYKPKNIPGEINMTTLILRGCPDISGFQVVLIHYLRVLDLSYTPINSLPSWITRLSNLALLSLRGCSKLHTLSPQAPASVIESSPLSHLGKLQVLDMNGVPLLELTQQDGNNKSHLHCLDLSGSRLTTLPSKFFCEMSCLEELILGNCSHLETLPPSLAKLSNLLILHVEGTQISHFTEGAFEAMQRLHTLKLIRNILLVSLPKSLSKAKGLKELHIYNCISLSIQFLWELLSCLEDLYIQGWEALEDIQILEHPNLKTFSLSGKRIRCLSLRGCSRLKTVDFSDDLTALEDVDLSAIEEVPHILPNLPQLRMLLLLNVPCYKRFPWHQLVRFPKVFYMDHCADDYSQALTMFCRQKTWADGNQYRGRTTNTAEININDPSIFHSFNSDAANKLINEGQFLQCFNVQVKPKSMRCMKLKNKGEICTKIQKQSVYLDVHSSEAYSIVPMMKLEPKQRHLEIYAYNRYPHGLTHLLSVAKSIYITDDSFIRSFTELNFIMMCLEECQLINCREMEVVLIMHSKGAGERIEYGNRSTITPEVFPSLKILQVSNLNNLISLVEPGDMTSSKLLTLRLLNRIHLEHCPRLEKLFPCSLSLPALEALVILFCSNLKTIFYKQPKDENANSDPGRYYEVAHSPLPNIRSICLQELPQLQHFHDDVTFKFETPKWEKLFVRGCRSFQRLPLLKKEYPMMSKVEVNGEHDWWGKLQLSLPEQRDRYIHVVPPEFVSRKKHIIKSYLR</sequence>
<dbReference type="EMBL" id="OZ075134">
    <property type="protein sequence ID" value="CAL4994982.1"/>
    <property type="molecule type" value="Genomic_DNA"/>
</dbReference>
<evidence type="ECO:0000313" key="3">
    <source>
        <dbReference type="Proteomes" id="UP001497457"/>
    </source>
</evidence>
<dbReference type="Pfam" id="PF23247">
    <property type="entry name" value="LRR_RPS2"/>
    <property type="match status" value="1"/>
</dbReference>
<dbReference type="PANTHER" id="PTHR33463:SF22">
    <property type="entry name" value="NB-ARC DOMAIN-CONTAINING PROTEIN"/>
    <property type="match status" value="1"/>
</dbReference>
<evidence type="ECO:0000313" key="2">
    <source>
        <dbReference type="EMBL" id="CAL4994982.1"/>
    </source>
</evidence>
<keyword evidence="3" id="KW-1185">Reference proteome</keyword>
<organism evidence="2 3">
    <name type="scientific">Urochloa decumbens</name>
    <dbReference type="NCBI Taxonomy" id="240449"/>
    <lineage>
        <taxon>Eukaryota</taxon>
        <taxon>Viridiplantae</taxon>
        <taxon>Streptophyta</taxon>
        <taxon>Embryophyta</taxon>
        <taxon>Tracheophyta</taxon>
        <taxon>Spermatophyta</taxon>
        <taxon>Magnoliopsida</taxon>
        <taxon>Liliopsida</taxon>
        <taxon>Poales</taxon>
        <taxon>Poaceae</taxon>
        <taxon>PACMAD clade</taxon>
        <taxon>Panicoideae</taxon>
        <taxon>Panicodae</taxon>
        <taxon>Paniceae</taxon>
        <taxon>Melinidinae</taxon>
        <taxon>Urochloa</taxon>
    </lineage>
</organism>
<name>A0ABC9B5H0_9POAL</name>
<gene>
    <name evidence="2" type="ORF">URODEC1_LOCUS62163</name>
</gene>